<dbReference type="Proteomes" id="UP000012589">
    <property type="component" value="Unassembled WGS sequence"/>
</dbReference>
<reference evidence="2 3" key="1">
    <citation type="journal article" date="2014" name="Genome Announc.">
        <title>Draft genome sequences of the altered schaedler flora, a defined bacterial community from gnotobiotic mice.</title>
        <authorList>
            <person name="Wannemuehler M.J."/>
            <person name="Overstreet A.M."/>
            <person name="Ward D.V."/>
            <person name="Phillips G.J."/>
        </authorList>
    </citation>
    <scope>NUCLEOTIDE SEQUENCE [LARGE SCALE GENOMIC DNA]</scope>
    <source>
        <strain evidence="2 3">ASF492</strain>
    </source>
</reference>
<dbReference type="Pfam" id="PF13443">
    <property type="entry name" value="HTH_26"/>
    <property type="match status" value="1"/>
</dbReference>
<feature type="domain" description="HTH cro/C1-type" evidence="1">
    <location>
        <begin position="7"/>
        <end position="56"/>
    </location>
</feature>
<name>N1ZZM2_9FIRM</name>
<comment type="caution">
    <text evidence="2">The sequence shown here is derived from an EMBL/GenBank/DDBJ whole genome shotgun (WGS) entry which is preliminary data.</text>
</comment>
<evidence type="ECO:0000313" key="2">
    <source>
        <dbReference type="EMBL" id="EMZ19250.1"/>
    </source>
</evidence>
<protein>
    <recommendedName>
        <fullName evidence="1">HTH cro/C1-type domain-containing protein</fullName>
    </recommendedName>
</protein>
<gene>
    <name evidence="2" type="ORF">C823_05609</name>
</gene>
<dbReference type="HOGENOM" id="CLU_2316086_0_0_9"/>
<evidence type="ECO:0000313" key="3">
    <source>
        <dbReference type="Proteomes" id="UP000012589"/>
    </source>
</evidence>
<organism evidence="2 3">
    <name type="scientific">Eubacterium plexicaudatum ASF492</name>
    <dbReference type="NCBI Taxonomy" id="1235802"/>
    <lineage>
        <taxon>Bacteria</taxon>
        <taxon>Bacillati</taxon>
        <taxon>Bacillota</taxon>
        <taxon>Clostridia</taxon>
        <taxon>Eubacteriales</taxon>
        <taxon>Eubacteriaceae</taxon>
        <taxon>Eubacterium</taxon>
    </lineage>
</organism>
<dbReference type="AlphaFoldDB" id="N1ZZM2"/>
<proteinExistence type="predicted"/>
<accession>N1ZZM2</accession>
<keyword evidence="3" id="KW-1185">Reference proteome</keyword>
<evidence type="ECO:0000259" key="1">
    <source>
        <dbReference type="Pfam" id="PF13443"/>
    </source>
</evidence>
<sequence>MVICCDRLWKTLIDKHMNKTELRNRIGISNDTLTKLGKASVRNYNAVQRILLGLCREMFLRLKTLWKGWNVCIMYKHDDILGNFKPVWSSKPPGTIEFE</sequence>
<dbReference type="EMBL" id="AQFT01000169">
    <property type="protein sequence ID" value="EMZ19250.1"/>
    <property type="molecule type" value="Genomic_DNA"/>
</dbReference>
<dbReference type="InterPro" id="IPR001387">
    <property type="entry name" value="Cro/C1-type_HTH"/>
</dbReference>